<dbReference type="Proteomes" id="UP000325945">
    <property type="component" value="Unassembled WGS sequence"/>
</dbReference>
<evidence type="ECO:0000313" key="3">
    <source>
        <dbReference type="EMBL" id="KAE8328098.1"/>
    </source>
</evidence>
<proteinExistence type="predicted"/>
<dbReference type="EMBL" id="ML741787">
    <property type="protein sequence ID" value="KAE8328098.1"/>
    <property type="molecule type" value="Genomic_DNA"/>
</dbReference>
<name>A0A5N6X5I7_9EURO</name>
<protein>
    <submittedName>
        <fullName evidence="3">Uncharacterized protein</fullName>
    </submittedName>
</protein>
<keyword evidence="2" id="KW-0812">Transmembrane</keyword>
<evidence type="ECO:0000256" key="2">
    <source>
        <dbReference type="SAM" id="Phobius"/>
    </source>
</evidence>
<keyword evidence="2" id="KW-0472">Membrane</keyword>
<accession>A0A5N6X5I7</accession>
<reference evidence="4" key="1">
    <citation type="submission" date="2019-04" db="EMBL/GenBank/DDBJ databases">
        <title>Friends and foes A comparative genomics studyof 23 Aspergillus species from section Flavi.</title>
        <authorList>
            <consortium name="DOE Joint Genome Institute"/>
            <person name="Kjaerbolling I."/>
            <person name="Vesth T."/>
            <person name="Frisvad J.C."/>
            <person name="Nybo J.L."/>
            <person name="Theobald S."/>
            <person name="Kildgaard S."/>
            <person name="Isbrandt T."/>
            <person name="Kuo A."/>
            <person name="Sato A."/>
            <person name="Lyhne E.K."/>
            <person name="Kogle M.E."/>
            <person name="Wiebenga A."/>
            <person name="Kun R.S."/>
            <person name="Lubbers R.J."/>
            <person name="Makela M.R."/>
            <person name="Barry K."/>
            <person name="Chovatia M."/>
            <person name="Clum A."/>
            <person name="Daum C."/>
            <person name="Haridas S."/>
            <person name="He G."/>
            <person name="LaButti K."/>
            <person name="Lipzen A."/>
            <person name="Mondo S."/>
            <person name="Riley R."/>
            <person name="Salamov A."/>
            <person name="Simmons B.A."/>
            <person name="Magnuson J.K."/>
            <person name="Henrissat B."/>
            <person name="Mortensen U.H."/>
            <person name="Larsen T.O."/>
            <person name="Devries R.P."/>
            <person name="Grigoriev I.V."/>
            <person name="Machida M."/>
            <person name="Baker S.E."/>
            <person name="Andersen M.R."/>
        </authorList>
    </citation>
    <scope>NUCLEOTIDE SEQUENCE [LARGE SCALE GENOMIC DNA]</scope>
    <source>
        <strain evidence="4">CBS 130017</strain>
    </source>
</reference>
<gene>
    <name evidence="3" type="ORF">BDV39DRAFT_174503</name>
</gene>
<feature type="non-terminal residue" evidence="3">
    <location>
        <position position="77"/>
    </location>
</feature>
<evidence type="ECO:0000256" key="1">
    <source>
        <dbReference type="SAM" id="MobiDB-lite"/>
    </source>
</evidence>
<sequence>MTMIVFVLPSPAYPALHLHQQQGRRTAPCSYLLILFFFPFSFLFLYKLLFTFLPVTSHSSCDPKKKTTQTKTEYRCL</sequence>
<evidence type="ECO:0000313" key="4">
    <source>
        <dbReference type="Proteomes" id="UP000325945"/>
    </source>
</evidence>
<keyword evidence="2" id="KW-1133">Transmembrane helix</keyword>
<dbReference type="AlphaFoldDB" id="A0A5N6X5I7"/>
<feature type="transmembrane region" description="Helical" evidence="2">
    <location>
        <begin position="30"/>
        <end position="50"/>
    </location>
</feature>
<keyword evidence="4" id="KW-1185">Reference proteome</keyword>
<feature type="region of interest" description="Disordered" evidence="1">
    <location>
        <begin position="58"/>
        <end position="77"/>
    </location>
</feature>
<organism evidence="3 4">
    <name type="scientific">Aspergillus sergii</name>
    <dbReference type="NCBI Taxonomy" id="1034303"/>
    <lineage>
        <taxon>Eukaryota</taxon>
        <taxon>Fungi</taxon>
        <taxon>Dikarya</taxon>
        <taxon>Ascomycota</taxon>
        <taxon>Pezizomycotina</taxon>
        <taxon>Eurotiomycetes</taxon>
        <taxon>Eurotiomycetidae</taxon>
        <taxon>Eurotiales</taxon>
        <taxon>Aspergillaceae</taxon>
        <taxon>Aspergillus</taxon>
        <taxon>Aspergillus subgen. Circumdati</taxon>
    </lineage>
</organism>